<accession>A0AAW8CDW2</accession>
<dbReference type="CDD" id="cd12820">
    <property type="entry name" value="LbR_YadA-like"/>
    <property type="match status" value="2"/>
</dbReference>
<evidence type="ECO:0000259" key="1">
    <source>
        <dbReference type="Pfam" id="PF05658"/>
    </source>
</evidence>
<dbReference type="InterPro" id="IPR024973">
    <property type="entry name" value="ESPR"/>
</dbReference>
<dbReference type="Pfam" id="PF05658">
    <property type="entry name" value="YadA_head"/>
    <property type="match status" value="4"/>
</dbReference>
<sequence>MNNIYKIVFNQTTQTYTAVSELAKGAKKSQTQSSVFRPQSSEQQAGTFLPKFAKVTVAILIALGFSTSAIAVSDAEFNALKARLDKLETANGTVASNGVTIGGRNGHALGHDSIIVGGGNGSGIDGTGRNKVTAENSAILGGAGNTVEGYDSAVIAGHGNIVKGVRAVAMGHRSVVSGDEAFAIGDRVIASGMHSMATGYRTEATTDSARAMGVRTEAKGYGSTTMGLKSLAVGTGSLATGGQKSPLSSKGKGVYHYINAKDYDGMLADYSDAFTTEDRAKIAAITDDFEKAKFMETKIYEHAGALGGRAYADGSMALGTMTVAGKEVKSYQEVENEFVRAEAKKLGLSAEETEKLFDRGASINAIAQAQLNAEGKEVSSENVEERVLQLDAKVREMDKPNEALREIEAVAMGYRSKATEDKSIALGFDTNAGGRRSIAIGTEAIAAEYGSINISTSGTSTVGDGGTVIGGRNGHALGHDSIIVGGGNGSGIDGTGRNKVTAENSAILGGAGNTVEGYDSAVIAGHGNIVKGIRAVAMGNKSVVSGDEAFAIGDRVIASGMHSMATGYRTEAVGGSSFSVNARTKAIGGDSSAFGYASRAVGKGSFAAGGKSLGEPYVAGGKNIYYYFNNEDFEGLKQAYSDVFTTDVAAQLDALESIAEKEDFAEAKILESRGVRGGVAYADGSIALGTGTVAGKKVLSEGEVSRAVLAKRAREKGLTLDYKDRYESGINSLVEKELLLEGKELTPENRTEKEKELVLLTDAAQAPYKKTRELEAVAMGYRSKATEDKSIALGFDAKAEHENSVALGSKAETRAFTQEDSATVNGLKYKDFTGFADGVVSVGKDHYEKQIINVAPGKIAQTSTDAINGSQLFATNKAIGNVAKSVKNNFGGNAALNENGNITFTNIGGTGKGTIHEAIGDIKTTADAAKRKTLANSTTLNNKADKNAGNLSTADVAAWKRKIDTDTNSVERVTKGDGIEVTGGTTAKNKNWTVALSQDTKTKLAKIAQNETALGNKADKNAGNLGATEVNAWTTKLNTGANITAPTGKLVTDSQVKTALDTKLDADDITSKDKTVTIDTTTTAGKVDLKINVDGSTIKVNDEGQLQAVASAPEVDGTSVALNSAGKVSVKDKGISAAKLADNSVTEDKIADALLTELKAKSREKVKAGAGIKVSPTTVAADKDNQEFTVSLSDAVKTKLDNLAANPNATYLNKTGSNIGNDTAKATFGQNVGKASITGNGTQLVQEKAVKSYVDGKAVQLGNQITNASKTLKEEVAIVENSGLTLDTTAATTTKGAIYTLGLDAAKVKEVAGTTTLPADLAAKANKDASNLTDPADVGKWKKKLGIDGLPTNANIASKLEADDITSKDKSVTIDTKTTAGKVDLKINVDGSTIKVNDEGQLQAVASAPEVDGTSVALNSAGKVSVKDKGISAAKLADNAVTEDKIADALLTELKAKSREKVKAGAGIKVSPTTVAADKDNQEFTVSLSDAVKTKLDNLAANPNATYLNKTGSNIGNDTAKATFGQNVGKASITGNGTQLVQEKAVKSYVDGKAVQLGNQITNVSKTLKEEVAIVENSGLTLDTTAATTTKGAIYTLGLDAAKVKEVAGTTTLPADLAAKVNKDASNLTDGDKADWKRALDLGNVLTSANLADRLLITGSNVGSDDNKVKLGKNVGKGEITGDTTQLVQEKAVKTYVDGKAVQLGAQVKTVLDTKLDADDITSKDKSVTVDTTTTAGKVDLKINVDGSTIKVNDEGQLQAVASAPEVDGTSVALNSAGKVSVKDKGISAAKLADNAVTEDKIADALLTELKAKSREKVKAGAGIKVSPTTVAADKDNQEFTVSLSDAVKTKLDNLATNPNATYLNKTGSNIGNDTAKATFGQNVGKASITGNGTQLVQEKAVKSYVDGKAVQLGNQITNVSKTLKEEVAIVENSGLTLDTTAATTTKGAIYTLGLDAAKVKEVAGTTTLPADLAAKANKDASNLTDPADVGKWKEKLGIDGLATNANIASKLEANDIISTDKTIGIDIKTTAGKVDLKVNLDGTTLAKNSKGAIGLVDNAVTTAKILNAAVTKEKLGTDVTTVLNKVGVGKVEAGNQNTVTGGAVKTYVDGKATELTTQITNVGKTSKEEVAIVENSGLTLTKTNATTEKGAKYTLGLDAEKVKEVAGTTNLATDYLKADGSNIANNKVKLGKNVGKDEITGETTQLVQEKAVKTYVDTAIDKVGKAKDGKDGHIGVDGKDGISGVGIDGKDGITVKGDKGEVGINGKDGISIKGEDGKDGSIGLSGKDGITVKGKDGKDGVTIKGEDGDNGTNGVIGLNGHDGIDGKDAKDVSADIKVVNGKAGINGKDGDSLTRIIYEDEGGKNHTVATLDDGLAFQGNDASKKVTTALNGTLVIEGQKGTDPAKHLTKDSEFAADNIFVDTTDGKLEIKLAKKLQGVEGIGIAGKDGLSIAGKDGANGLNGKDGENAVAINGKDGISIKG</sequence>
<dbReference type="InterPro" id="IPR008640">
    <property type="entry name" value="Adhesin_Head_dom"/>
</dbReference>
<dbReference type="InterPro" id="IPR008635">
    <property type="entry name" value="Coiled_stalk_dom"/>
</dbReference>
<name>A0AAW8CDW2_9PAST</name>
<gene>
    <name evidence="4" type="ORF">QJU57_00005</name>
</gene>
<dbReference type="Pfam" id="PF13018">
    <property type="entry name" value="ESPR"/>
    <property type="match status" value="1"/>
</dbReference>
<dbReference type="SUPFAM" id="SSF101967">
    <property type="entry name" value="Adhesin YadA, collagen-binding domain"/>
    <property type="match status" value="4"/>
</dbReference>
<dbReference type="GO" id="GO:0019867">
    <property type="term" value="C:outer membrane"/>
    <property type="evidence" value="ECO:0007669"/>
    <property type="project" value="InterPro"/>
</dbReference>
<feature type="domain" description="Trimeric autotransporter adhesin YadA-like stalk" evidence="2">
    <location>
        <begin position="850"/>
        <end position="894"/>
    </location>
</feature>
<evidence type="ECO:0000259" key="2">
    <source>
        <dbReference type="Pfam" id="PF05662"/>
    </source>
</evidence>
<keyword evidence="5" id="KW-1185">Reference proteome</keyword>
<dbReference type="Pfam" id="PF05662">
    <property type="entry name" value="YadA_stalk"/>
    <property type="match status" value="1"/>
</dbReference>
<organism evidence="4 5">
    <name type="scientific">Phocoenobacter atlanticus subsp. atlanticus</name>
    <dbReference type="NCBI Taxonomy" id="3061285"/>
    <lineage>
        <taxon>Bacteria</taxon>
        <taxon>Pseudomonadati</taxon>
        <taxon>Pseudomonadota</taxon>
        <taxon>Gammaproteobacteria</taxon>
        <taxon>Pasteurellales</taxon>
        <taxon>Pasteurellaceae</taxon>
        <taxon>Phocoenobacter</taxon>
        <taxon>Phocoenobacter atlanticus</taxon>
    </lineage>
</organism>
<dbReference type="Gene3D" id="2.150.10.10">
    <property type="entry name" value="Serralysin-like metalloprotease, C-terminal"/>
    <property type="match status" value="4"/>
</dbReference>
<feature type="domain" description="Trimeric autotransporter adhesin YadA-like head" evidence="1">
    <location>
        <begin position="164"/>
        <end position="186"/>
    </location>
</feature>
<comment type="caution">
    <text evidence="4">The sequence shown here is derived from an EMBL/GenBank/DDBJ whole genome shotgun (WGS) entry which is preliminary data.</text>
</comment>
<feature type="domain" description="ESPR" evidence="3">
    <location>
        <begin position="1"/>
        <end position="36"/>
    </location>
</feature>
<evidence type="ECO:0000259" key="3">
    <source>
        <dbReference type="Pfam" id="PF13018"/>
    </source>
</evidence>
<evidence type="ECO:0000313" key="4">
    <source>
        <dbReference type="EMBL" id="MDP8147463.1"/>
    </source>
</evidence>
<dbReference type="Proteomes" id="UP001226020">
    <property type="component" value="Unassembled WGS sequence"/>
</dbReference>
<feature type="domain" description="Trimeric autotransporter adhesin YadA-like head" evidence="1">
    <location>
        <begin position="785"/>
        <end position="811"/>
    </location>
</feature>
<dbReference type="EMBL" id="JASAXT010000001">
    <property type="protein sequence ID" value="MDP8147463.1"/>
    <property type="molecule type" value="Genomic_DNA"/>
</dbReference>
<feature type="domain" description="Trimeric autotransporter adhesin YadA-like head" evidence="1">
    <location>
        <begin position="408"/>
        <end position="428"/>
    </location>
</feature>
<feature type="non-terminal residue" evidence="4">
    <location>
        <position position="2483"/>
    </location>
</feature>
<dbReference type="RefSeq" id="WP_306350445.1">
    <property type="nucleotide sequence ID" value="NZ_JASAWX010000001.1"/>
</dbReference>
<dbReference type="InterPro" id="IPR011049">
    <property type="entry name" value="Serralysin-like_metalloprot_C"/>
</dbReference>
<reference evidence="4 5" key="1">
    <citation type="journal article" date="2023" name="Front. Microbiol.">
        <title>Phylogeography and host specificity of Pasteurellaceae pathogenic to sea-farmed fish in the north-east Atlantic.</title>
        <authorList>
            <person name="Gulla S."/>
            <person name="Colquhoun D.J."/>
            <person name="Olsen A.B."/>
            <person name="Spilsberg B."/>
            <person name="Lagesen K."/>
            <person name="Aakesson C.P."/>
            <person name="Strom S."/>
            <person name="Manji F."/>
            <person name="Birkbeck T.H."/>
            <person name="Nilsen H.K."/>
        </authorList>
    </citation>
    <scope>NUCLEOTIDE SEQUENCE [LARGE SCALE GENOMIC DNA]</scope>
    <source>
        <strain evidence="4 5">NVIB3131</strain>
    </source>
</reference>
<evidence type="ECO:0000313" key="5">
    <source>
        <dbReference type="Proteomes" id="UP001226020"/>
    </source>
</evidence>
<feature type="domain" description="Trimeric autotransporter adhesin YadA-like head" evidence="1">
    <location>
        <begin position="532"/>
        <end position="554"/>
    </location>
</feature>
<protein>
    <submittedName>
        <fullName evidence="4">ESPR-type extended signal peptide-containing protein</fullName>
    </submittedName>
</protein>
<proteinExistence type="predicted"/>